<name>A0A6G1KE64_9PLEO</name>
<dbReference type="AlphaFoldDB" id="A0A6G1KE64"/>
<dbReference type="OrthoDB" id="37659at2759"/>
<evidence type="ECO:0000256" key="3">
    <source>
        <dbReference type="RuleBase" id="RU000363"/>
    </source>
</evidence>
<dbReference type="Gene3D" id="3.40.50.720">
    <property type="entry name" value="NAD(P)-binding Rossmann-like Domain"/>
    <property type="match status" value="1"/>
</dbReference>
<keyword evidence="5" id="KW-1185">Reference proteome</keyword>
<dbReference type="PANTHER" id="PTHR43180:SF80">
    <property type="entry name" value="NAD(P)-BINDING PROTEIN"/>
    <property type="match status" value="1"/>
</dbReference>
<evidence type="ECO:0000256" key="2">
    <source>
        <dbReference type="ARBA" id="ARBA00023002"/>
    </source>
</evidence>
<proteinExistence type="inferred from homology"/>
<dbReference type="PRINTS" id="PR00081">
    <property type="entry name" value="GDHRDH"/>
</dbReference>
<evidence type="ECO:0000313" key="4">
    <source>
        <dbReference type="EMBL" id="KAF2710647.1"/>
    </source>
</evidence>
<dbReference type="InterPro" id="IPR036291">
    <property type="entry name" value="NAD(P)-bd_dom_sf"/>
</dbReference>
<keyword evidence="2" id="KW-0560">Oxidoreductase</keyword>
<accession>A0A6G1KE64</accession>
<evidence type="ECO:0000313" key="5">
    <source>
        <dbReference type="Proteomes" id="UP000799428"/>
    </source>
</evidence>
<gene>
    <name evidence="4" type="ORF">K504DRAFT_467045</name>
</gene>
<dbReference type="PANTHER" id="PTHR43180">
    <property type="entry name" value="3-OXOACYL-(ACYL-CARRIER-PROTEIN) REDUCTASE (AFU_ORTHOLOGUE AFUA_6G11210)"/>
    <property type="match status" value="1"/>
</dbReference>
<organism evidence="4 5">
    <name type="scientific">Pleomassaria siparia CBS 279.74</name>
    <dbReference type="NCBI Taxonomy" id="1314801"/>
    <lineage>
        <taxon>Eukaryota</taxon>
        <taxon>Fungi</taxon>
        <taxon>Dikarya</taxon>
        <taxon>Ascomycota</taxon>
        <taxon>Pezizomycotina</taxon>
        <taxon>Dothideomycetes</taxon>
        <taxon>Pleosporomycetidae</taxon>
        <taxon>Pleosporales</taxon>
        <taxon>Pleomassariaceae</taxon>
        <taxon>Pleomassaria</taxon>
    </lineage>
</organism>
<dbReference type="Proteomes" id="UP000799428">
    <property type="component" value="Unassembled WGS sequence"/>
</dbReference>
<protein>
    <submittedName>
        <fullName evidence="4">NAD(P)-binding protein</fullName>
    </submittedName>
</protein>
<reference evidence="4" key="1">
    <citation type="journal article" date="2020" name="Stud. Mycol.">
        <title>101 Dothideomycetes genomes: a test case for predicting lifestyles and emergence of pathogens.</title>
        <authorList>
            <person name="Haridas S."/>
            <person name="Albert R."/>
            <person name="Binder M."/>
            <person name="Bloem J."/>
            <person name="Labutti K."/>
            <person name="Salamov A."/>
            <person name="Andreopoulos B."/>
            <person name="Baker S."/>
            <person name="Barry K."/>
            <person name="Bills G."/>
            <person name="Bluhm B."/>
            <person name="Cannon C."/>
            <person name="Castanera R."/>
            <person name="Culley D."/>
            <person name="Daum C."/>
            <person name="Ezra D."/>
            <person name="Gonzalez J."/>
            <person name="Henrissat B."/>
            <person name="Kuo A."/>
            <person name="Liang C."/>
            <person name="Lipzen A."/>
            <person name="Lutzoni F."/>
            <person name="Magnuson J."/>
            <person name="Mondo S."/>
            <person name="Nolan M."/>
            <person name="Ohm R."/>
            <person name="Pangilinan J."/>
            <person name="Park H.-J."/>
            <person name="Ramirez L."/>
            <person name="Alfaro M."/>
            <person name="Sun H."/>
            <person name="Tritt A."/>
            <person name="Yoshinaga Y."/>
            <person name="Zwiers L.-H."/>
            <person name="Turgeon B."/>
            <person name="Goodwin S."/>
            <person name="Spatafora J."/>
            <person name="Crous P."/>
            <person name="Grigoriev I."/>
        </authorList>
    </citation>
    <scope>NUCLEOTIDE SEQUENCE</scope>
    <source>
        <strain evidence="4">CBS 279.74</strain>
    </source>
</reference>
<dbReference type="EMBL" id="MU005769">
    <property type="protein sequence ID" value="KAF2710647.1"/>
    <property type="molecule type" value="Genomic_DNA"/>
</dbReference>
<dbReference type="SUPFAM" id="SSF51735">
    <property type="entry name" value="NAD(P)-binding Rossmann-fold domains"/>
    <property type="match status" value="1"/>
</dbReference>
<comment type="similarity">
    <text evidence="1 3">Belongs to the short-chain dehydrogenases/reductases (SDR) family.</text>
</comment>
<dbReference type="Pfam" id="PF00106">
    <property type="entry name" value="adh_short"/>
    <property type="match status" value="1"/>
</dbReference>
<dbReference type="InterPro" id="IPR002347">
    <property type="entry name" value="SDR_fam"/>
</dbReference>
<sequence>MSLFQPDAATFNTLKSTPKTIVVTGGSSGIGLATVRLLSSLNSSHNIVIIDLSGPPPSFTHSPSNLLVHTCNLTSWTAQRAGFEAAHKKFGRIDAVFVNAGIAEYKDQFFDDELDGDGKLKEPDKRVLNVDMDAAADTTKLAIHYLRKNREGGTIALTASLAGYLASAGAPLYSAAKHGVVGLMRALKQECAKVNIAISVVAPAITVTPILASSNRELDEKTPDAYAKEMAGHGVPLNKPESIALAVCWLFDQGMKANGAGIFVQADKFADLERGLAKSRQQWMGKEMLDLFRGGRTAPLFARLDTEGPTKSKI</sequence>
<evidence type="ECO:0000256" key="1">
    <source>
        <dbReference type="ARBA" id="ARBA00006484"/>
    </source>
</evidence>
<dbReference type="GO" id="GO:0016491">
    <property type="term" value="F:oxidoreductase activity"/>
    <property type="evidence" value="ECO:0007669"/>
    <property type="project" value="UniProtKB-KW"/>
</dbReference>
<dbReference type="PRINTS" id="PR00080">
    <property type="entry name" value="SDRFAMILY"/>
</dbReference>